<dbReference type="InterPro" id="IPR019577">
    <property type="entry name" value="SPARC/Testican_Ca-bd-dom"/>
</dbReference>
<evidence type="ECO:0000256" key="2">
    <source>
        <dbReference type="ARBA" id="ARBA00006404"/>
    </source>
</evidence>
<dbReference type="Pfam" id="PF10591">
    <property type="entry name" value="SPARC_Ca_bdg"/>
    <property type="match status" value="1"/>
</dbReference>
<name>A0A5S6R300_TRIMR</name>
<evidence type="ECO:0000259" key="10">
    <source>
        <dbReference type="SMART" id="SM00280"/>
    </source>
</evidence>
<dbReference type="InterPro" id="IPR002350">
    <property type="entry name" value="Kazal_dom"/>
</dbReference>
<feature type="domain" description="Kazal-like" evidence="10">
    <location>
        <begin position="199"/>
        <end position="260"/>
    </location>
</feature>
<keyword evidence="5" id="KW-0732">Signal</keyword>
<dbReference type="GO" id="GO:0005615">
    <property type="term" value="C:extracellular space"/>
    <property type="evidence" value="ECO:0007669"/>
    <property type="project" value="InterPro"/>
</dbReference>
<evidence type="ECO:0000256" key="6">
    <source>
        <dbReference type="ARBA" id="ARBA00022837"/>
    </source>
</evidence>
<keyword evidence="8" id="KW-0325">Glycoprotein</keyword>
<dbReference type="WBParaSite" id="TMUE_3000013542.1">
    <property type="protein sequence ID" value="TMUE_3000013542.1"/>
    <property type="gene ID" value="WBGene00291802"/>
</dbReference>
<keyword evidence="11" id="KW-1185">Reference proteome</keyword>
<evidence type="ECO:0000256" key="1">
    <source>
        <dbReference type="ARBA" id="ARBA00004498"/>
    </source>
</evidence>
<dbReference type="InterPro" id="IPR003645">
    <property type="entry name" value="Fol_N"/>
</dbReference>
<feature type="domain" description="Follistatin-like" evidence="9">
    <location>
        <begin position="176"/>
        <end position="199"/>
    </location>
</feature>
<organism evidence="11 12">
    <name type="scientific">Trichuris muris</name>
    <name type="common">Mouse whipworm</name>
    <dbReference type="NCBI Taxonomy" id="70415"/>
    <lineage>
        <taxon>Eukaryota</taxon>
        <taxon>Metazoa</taxon>
        <taxon>Ecdysozoa</taxon>
        <taxon>Nematoda</taxon>
        <taxon>Enoplea</taxon>
        <taxon>Dorylaimia</taxon>
        <taxon>Trichinellida</taxon>
        <taxon>Trichuridae</taxon>
        <taxon>Trichuris</taxon>
    </lineage>
</organism>
<dbReference type="InterPro" id="IPR036058">
    <property type="entry name" value="Kazal_dom_sf"/>
</dbReference>
<dbReference type="PROSITE" id="PS00612">
    <property type="entry name" value="OSTEONECTIN_1"/>
    <property type="match status" value="1"/>
</dbReference>
<dbReference type="GO" id="GO:0005518">
    <property type="term" value="F:collagen binding"/>
    <property type="evidence" value="ECO:0007669"/>
    <property type="project" value="TreeGrafter"/>
</dbReference>
<accession>A0A5S6R300</accession>
<evidence type="ECO:0000256" key="7">
    <source>
        <dbReference type="ARBA" id="ARBA00023157"/>
    </source>
</evidence>
<keyword evidence="4" id="KW-0272">Extracellular matrix</keyword>
<dbReference type="CDD" id="cd16231">
    <property type="entry name" value="EFh_SPARC_like"/>
    <property type="match status" value="1"/>
</dbReference>
<reference evidence="12" key="1">
    <citation type="submission" date="2019-12" db="UniProtKB">
        <authorList>
            <consortium name="WormBaseParasite"/>
        </authorList>
    </citation>
    <scope>IDENTIFICATION</scope>
</reference>
<comment type="similarity">
    <text evidence="2">Belongs to the SPARC family.</text>
</comment>
<sequence length="389" mass="44771">MVRLPRFLAGHLSSLYHLNSSSYDVIEKPPDQLLNSTMIIQLVDVKTPRSGSAELTDDAQYCTYAIEEVVAALKLHPIEQNTRNGVESPRFADELLHNTAAHWKVEKMNHRIFAVFVTICLLHPGIDARKGKHGKKGADWDLLEPMVEKIHKEEKNVQYEGSEPHKEDAEVAGLNPCANHFCGWGKECKLNEKGKPTCHCATECPQGPTPDPLDRVCSNTNVTYSSICHLYRERCRCRRDMPSCTNPKHKHLHLQYLGECKVLEECTDEHLNQFSVRMADWLFQVMRDLKKRQELYGDQWVQMIEEAERDDHLKHVYPVIWKYCDLDSKPHDKHVSHHELIPLTAPVIPLESCIDPFLRSCDTNNDEKITLKEWGKCLGLEDSEVFERC</sequence>
<protein>
    <submittedName>
        <fullName evidence="12">Follistatin-like domain-containing protein</fullName>
    </submittedName>
</protein>
<dbReference type="Pfam" id="PF09289">
    <property type="entry name" value="FOLN"/>
    <property type="match status" value="1"/>
</dbReference>
<comment type="subcellular location">
    <subcellularLocation>
        <location evidence="1">Secreted</location>
        <location evidence="1">Extracellular space</location>
        <location evidence="1">Extracellular matrix</location>
    </subcellularLocation>
</comment>
<evidence type="ECO:0000256" key="4">
    <source>
        <dbReference type="ARBA" id="ARBA00022530"/>
    </source>
</evidence>
<dbReference type="InterPro" id="IPR011992">
    <property type="entry name" value="EF-hand-dom_pair"/>
</dbReference>
<dbReference type="Gene3D" id="1.10.238.10">
    <property type="entry name" value="EF-hand"/>
    <property type="match status" value="1"/>
</dbReference>
<dbReference type="InterPro" id="IPR001999">
    <property type="entry name" value="Osteonectin_CS"/>
</dbReference>
<dbReference type="AlphaFoldDB" id="A0A5S6R300"/>
<evidence type="ECO:0000259" key="9">
    <source>
        <dbReference type="SMART" id="SM00274"/>
    </source>
</evidence>
<keyword evidence="3" id="KW-0964">Secreted</keyword>
<dbReference type="GO" id="GO:0005509">
    <property type="term" value="F:calcium ion binding"/>
    <property type="evidence" value="ECO:0007669"/>
    <property type="project" value="InterPro"/>
</dbReference>
<dbReference type="PANTHER" id="PTHR13866:SF14">
    <property type="entry name" value="BM-40"/>
    <property type="match status" value="1"/>
</dbReference>
<dbReference type="SMART" id="SM00280">
    <property type="entry name" value="KAZAL"/>
    <property type="match status" value="1"/>
</dbReference>
<proteinExistence type="inferred from homology"/>
<keyword evidence="6" id="KW-0106">Calcium</keyword>
<evidence type="ECO:0000256" key="8">
    <source>
        <dbReference type="ARBA" id="ARBA00023180"/>
    </source>
</evidence>
<evidence type="ECO:0000313" key="12">
    <source>
        <dbReference type="WBParaSite" id="TMUE_3000013542.1"/>
    </source>
</evidence>
<dbReference type="PANTHER" id="PTHR13866">
    <property type="entry name" value="SPARC OSTEONECTIN"/>
    <property type="match status" value="1"/>
</dbReference>
<dbReference type="GO" id="GO:0050840">
    <property type="term" value="F:extracellular matrix binding"/>
    <property type="evidence" value="ECO:0007669"/>
    <property type="project" value="TreeGrafter"/>
</dbReference>
<dbReference type="SMART" id="SM00274">
    <property type="entry name" value="FOLN"/>
    <property type="match status" value="1"/>
</dbReference>
<dbReference type="STRING" id="70415.A0A5S6R300"/>
<dbReference type="Gene3D" id="3.30.60.30">
    <property type="match status" value="1"/>
</dbReference>
<dbReference type="SUPFAM" id="SSF100895">
    <property type="entry name" value="Kazal-type serine protease inhibitors"/>
    <property type="match status" value="1"/>
</dbReference>
<evidence type="ECO:0000256" key="5">
    <source>
        <dbReference type="ARBA" id="ARBA00022729"/>
    </source>
</evidence>
<evidence type="ECO:0000313" key="11">
    <source>
        <dbReference type="Proteomes" id="UP000046395"/>
    </source>
</evidence>
<dbReference type="InterPro" id="IPR015369">
    <property type="entry name" value="Follistatin/Osteonectin_EGF"/>
</dbReference>
<keyword evidence="7" id="KW-1015">Disulfide bond</keyword>
<dbReference type="SUPFAM" id="SSF47473">
    <property type="entry name" value="EF-hand"/>
    <property type="match status" value="1"/>
</dbReference>
<evidence type="ECO:0000256" key="3">
    <source>
        <dbReference type="ARBA" id="ARBA00022525"/>
    </source>
</evidence>
<dbReference type="Proteomes" id="UP000046395">
    <property type="component" value="Unassembled WGS sequence"/>
</dbReference>